<reference evidence="2 3" key="2">
    <citation type="journal article" date="2012" name="Proc. Natl. Acad. Sci. U.S.A.">
        <title>Gain and loss of multiple functionally related, horizontally transferred genes in the reduced genomes of two microsporidian parasites.</title>
        <authorList>
            <person name="Pombert J.-F."/>
            <person name="Selman M."/>
            <person name="Burki F."/>
            <person name="Bardell F.T."/>
            <person name="Farinelli L."/>
            <person name="Solter L.F."/>
            <person name="Whitman D.W."/>
            <person name="Weiss L.M."/>
            <person name="Corradi N."/>
            <person name="Keeling P.J."/>
        </authorList>
    </citation>
    <scope>NUCLEOTIDE SEQUENCE [LARGE SCALE GENOMIC DNA]</scope>
    <source>
        <strain evidence="2 3">ATCC 50506</strain>
    </source>
</reference>
<dbReference type="AlphaFoldDB" id="E0SA07"/>
<evidence type="ECO:0000313" key="2">
    <source>
        <dbReference type="EMBL" id="ADM12629.1"/>
    </source>
</evidence>
<keyword evidence="3" id="KW-1185">Reference proteome</keyword>
<feature type="region of interest" description="Disordered" evidence="1">
    <location>
        <begin position="243"/>
        <end position="271"/>
    </location>
</feature>
<proteinExistence type="predicted"/>
<dbReference type="EMBL" id="CP001952">
    <property type="protein sequence ID" value="ADM12629.1"/>
    <property type="molecule type" value="Genomic_DNA"/>
</dbReference>
<dbReference type="OrthoDB" id="2190819at2759"/>
<evidence type="ECO:0000256" key="1">
    <source>
        <dbReference type="SAM" id="MobiDB-lite"/>
    </source>
</evidence>
<dbReference type="Gene3D" id="2.40.50.960">
    <property type="match status" value="1"/>
</dbReference>
<dbReference type="KEGG" id="ein:Eint_111300"/>
<evidence type="ECO:0000313" key="3">
    <source>
        <dbReference type="Proteomes" id="UP000002313"/>
    </source>
</evidence>
<dbReference type="VEuPathDB" id="MicrosporidiaDB:Eint_111300"/>
<name>E0SA07_ENCIT</name>
<organism evidence="2 3">
    <name type="scientific">Encephalitozoon intestinalis (strain ATCC 50506)</name>
    <name type="common">Microsporidian parasite</name>
    <name type="synonym">Septata intestinalis</name>
    <dbReference type="NCBI Taxonomy" id="876142"/>
    <lineage>
        <taxon>Eukaryota</taxon>
        <taxon>Fungi</taxon>
        <taxon>Fungi incertae sedis</taxon>
        <taxon>Microsporidia</taxon>
        <taxon>Unikaryonidae</taxon>
        <taxon>Encephalitozoon</taxon>
    </lineage>
</organism>
<gene>
    <name evidence="2" type="ORF">Eint_111300</name>
</gene>
<dbReference type="GeneID" id="9699698"/>
<protein>
    <submittedName>
        <fullName evidence="2">Uncharacterized protein</fullName>
    </submittedName>
</protein>
<dbReference type="Proteomes" id="UP000002313">
    <property type="component" value="Chromosome XI"/>
</dbReference>
<sequence>MLLFLRDFWIEKTIYKQVYNTEHWKEEQQMSFHGQLTRIGRELKDGSFEVCVSDSRHFIGGVLAKESIEMFRREIACGIEDIQGCYITVDRFHYEYSFESKKFFLRIEKFTYCGGECDTYGDPADINEVHFLKTLSNSPLYMRPVCEELVIHRASIEDMCEGKEGAYLMEVLRQNNDICGDECRLCSGLKKGDSQESYRPQKQKARRYNPFMERPEEDMDIEARRKEMKKIYLSDGVYVEKKADERDVSGPKNRYLDLCSDSEGEEHKDLL</sequence>
<accession>E0SA07</accession>
<reference evidence="2 3" key="1">
    <citation type="journal article" date="2010" name="Nat. Commun.">
        <title>The complete sequence of the smallest known nuclear genome from the microsporidian Encephalitozoon intestinalis.</title>
        <authorList>
            <person name="Corradi N."/>
            <person name="Pombert J.-F."/>
            <person name="Farinelli L."/>
            <person name="Didier E.S."/>
            <person name="Keeling P.J."/>
        </authorList>
    </citation>
    <scope>NUCLEOTIDE SEQUENCE [LARGE SCALE GENOMIC DNA]</scope>
    <source>
        <strain evidence="2 3">ATCC 50506</strain>
    </source>
</reference>
<dbReference type="RefSeq" id="XP_003073989.1">
    <property type="nucleotide sequence ID" value="XM_003073943.1"/>
</dbReference>
<dbReference type="HOGENOM" id="CLU_1026829_0_0_1"/>